<dbReference type="InterPro" id="IPR001509">
    <property type="entry name" value="Epimerase_deHydtase"/>
</dbReference>
<dbReference type="Proteomes" id="UP000095495">
    <property type="component" value="Unassembled WGS sequence"/>
</dbReference>
<dbReference type="Proteomes" id="UP000446657">
    <property type="component" value="Unassembled WGS sequence"/>
</dbReference>
<evidence type="ECO:0000313" key="2">
    <source>
        <dbReference type="EMBL" id="CUN20998.1"/>
    </source>
</evidence>
<reference evidence="2 4" key="1">
    <citation type="submission" date="2015-09" db="EMBL/GenBank/DDBJ databases">
        <authorList>
            <consortium name="Pathogen Informatics"/>
        </authorList>
    </citation>
    <scope>NUCLEOTIDE SEQUENCE [LARGE SCALE GENOMIC DNA]</scope>
    <source>
        <strain evidence="2 4">2789STDY5608863</strain>
    </source>
</reference>
<dbReference type="InterPro" id="IPR050177">
    <property type="entry name" value="Lipid_A_modif_metabolic_enz"/>
</dbReference>
<dbReference type="Pfam" id="PF01370">
    <property type="entry name" value="Epimerase"/>
    <property type="match status" value="1"/>
</dbReference>
<protein>
    <submittedName>
        <fullName evidence="3">NAD-dependent epimerase/dehydratase family protein</fullName>
    </submittedName>
    <submittedName>
        <fullName evidence="2">dTDP-glucose 4,6-dehydratase</fullName>
    </submittedName>
</protein>
<dbReference type="Gene3D" id="3.40.50.720">
    <property type="entry name" value="NAD(P)-binding Rossmann-like Domain"/>
    <property type="match status" value="1"/>
</dbReference>
<evidence type="ECO:0000313" key="5">
    <source>
        <dbReference type="Proteomes" id="UP000446657"/>
    </source>
</evidence>
<gene>
    <name evidence="2" type="ORF">ERS852420_03499</name>
    <name evidence="3" type="ORF">GMD30_13135</name>
</gene>
<proteinExistence type="predicted"/>
<dbReference type="EMBL" id="WNAL01000030">
    <property type="protein sequence ID" value="MTR82606.1"/>
    <property type="molecule type" value="Genomic_DNA"/>
</dbReference>
<organism evidence="2 4">
    <name type="scientific">Roseburia faecis</name>
    <dbReference type="NCBI Taxonomy" id="301302"/>
    <lineage>
        <taxon>Bacteria</taxon>
        <taxon>Bacillati</taxon>
        <taxon>Bacillota</taxon>
        <taxon>Clostridia</taxon>
        <taxon>Lachnospirales</taxon>
        <taxon>Lachnospiraceae</taxon>
        <taxon>Roseburia</taxon>
    </lineage>
</organism>
<evidence type="ECO:0000313" key="3">
    <source>
        <dbReference type="EMBL" id="MTR82606.1"/>
    </source>
</evidence>
<dbReference type="AlphaFoldDB" id="A0A173V536"/>
<feature type="domain" description="NAD-dependent epimerase/dehydratase" evidence="1">
    <location>
        <begin position="4"/>
        <end position="251"/>
    </location>
</feature>
<dbReference type="EMBL" id="CYXV01000028">
    <property type="protein sequence ID" value="CUN20998.1"/>
    <property type="molecule type" value="Genomic_DNA"/>
</dbReference>
<dbReference type="SUPFAM" id="SSF51735">
    <property type="entry name" value="NAD(P)-binding Rossmann-fold domains"/>
    <property type="match status" value="1"/>
</dbReference>
<dbReference type="RefSeq" id="WP_055264464.1">
    <property type="nucleotide sequence ID" value="NZ_CYXV01000028.1"/>
</dbReference>
<sequence>MKKIIIFGATGNIGAYFTDYCKNNLDTAEYEVIAVGRRKTDFFSKNGIEYIEVDLCVPDDFDKLPTEDVYAVVNVAGLLPAYMKQYDPFAYVETNINGALRVLEYARKCHADRVLYTQTWAEQAGYWGKREVLSPNLPRKLLYTGDHAFYAITKTMIVETMEHYKQEYGLKNFVFRLPNVYLYHPDKYYFVDGVKKVIAYRYMIDRAEKGEPIEMWGNPNAFKDILYVKDLCQMMFKALYAEVDGGIYNAGTGLKTTLREQIEGMIQVFSPQNHTSDIIEKPEGAGFTSFVMDIENAKNDLGYQPEYTYLKYLEDYKMEQKQKRFDELWEKK</sequence>
<name>A0A173V536_9FIRM</name>
<dbReference type="PANTHER" id="PTHR43245">
    <property type="entry name" value="BIFUNCTIONAL POLYMYXIN RESISTANCE PROTEIN ARNA"/>
    <property type="match status" value="1"/>
</dbReference>
<evidence type="ECO:0000259" key="1">
    <source>
        <dbReference type="Pfam" id="PF01370"/>
    </source>
</evidence>
<reference evidence="3 5" key="2">
    <citation type="journal article" date="2019" name="Nat. Med.">
        <title>A library of human gut bacterial isolates paired with longitudinal multiomics data enables mechanistic microbiome research.</title>
        <authorList>
            <person name="Poyet M."/>
            <person name="Groussin M."/>
            <person name="Gibbons S.M."/>
            <person name="Avila-Pacheco J."/>
            <person name="Jiang X."/>
            <person name="Kearney S.M."/>
            <person name="Perrotta A.R."/>
            <person name="Berdy B."/>
            <person name="Zhao S."/>
            <person name="Lieberman T.D."/>
            <person name="Swanson P.K."/>
            <person name="Smith M."/>
            <person name="Roesemann S."/>
            <person name="Alexander J.E."/>
            <person name="Rich S.A."/>
            <person name="Livny J."/>
            <person name="Vlamakis H."/>
            <person name="Clish C."/>
            <person name="Bullock K."/>
            <person name="Deik A."/>
            <person name="Scott J."/>
            <person name="Pierce K.A."/>
            <person name="Xavier R.J."/>
            <person name="Alm E.J."/>
        </authorList>
    </citation>
    <scope>NUCLEOTIDE SEQUENCE [LARGE SCALE GENOMIC DNA]</scope>
    <source>
        <strain evidence="3 5">BIOML-A1</strain>
    </source>
</reference>
<accession>A0A173V536</accession>
<dbReference type="InterPro" id="IPR036291">
    <property type="entry name" value="NAD(P)-bd_dom_sf"/>
</dbReference>
<evidence type="ECO:0000313" key="4">
    <source>
        <dbReference type="Proteomes" id="UP000095495"/>
    </source>
</evidence>